<evidence type="ECO:0000256" key="1">
    <source>
        <dbReference type="ARBA" id="ARBA00022737"/>
    </source>
</evidence>
<feature type="repeat" description="PPR" evidence="2">
    <location>
        <begin position="134"/>
        <end position="168"/>
    </location>
</feature>
<keyword evidence="1" id="KW-0677">Repeat</keyword>
<protein>
    <recommendedName>
        <fullName evidence="5">Pentatricopeptide repeat-containing protein</fullName>
    </recommendedName>
</protein>
<dbReference type="InterPro" id="IPR011990">
    <property type="entry name" value="TPR-like_helical_dom_sf"/>
</dbReference>
<dbReference type="Gene3D" id="1.25.40.10">
    <property type="entry name" value="Tetratricopeptide repeat domain"/>
    <property type="match status" value="1"/>
</dbReference>
<dbReference type="NCBIfam" id="TIGR00756">
    <property type="entry name" value="PPR"/>
    <property type="match status" value="3"/>
</dbReference>
<dbReference type="OrthoDB" id="185373at2759"/>
<name>A0A8T3BMU3_DENNO</name>
<dbReference type="Pfam" id="PF13041">
    <property type="entry name" value="PPR_2"/>
    <property type="match status" value="1"/>
</dbReference>
<feature type="repeat" description="PPR" evidence="2">
    <location>
        <begin position="169"/>
        <end position="205"/>
    </location>
</feature>
<comment type="caution">
    <text evidence="3">The sequence shown here is derived from an EMBL/GenBank/DDBJ whole genome shotgun (WGS) entry which is preliminary data.</text>
</comment>
<evidence type="ECO:0000256" key="2">
    <source>
        <dbReference type="PROSITE-ProRule" id="PRU00708"/>
    </source>
</evidence>
<dbReference type="Proteomes" id="UP000829196">
    <property type="component" value="Unassembled WGS sequence"/>
</dbReference>
<dbReference type="PANTHER" id="PTHR47003">
    <property type="entry name" value="OS01G0970900 PROTEIN"/>
    <property type="match status" value="1"/>
</dbReference>
<dbReference type="PANTHER" id="PTHR47003:SF11">
    <property type="entry name" value="PPR SUPERFAMILY PROTEIN"/>
    <property type="match status" value="1"/>
</dbReference>
<reference evidence="3" key="1">
    <citation type="journal article" date="2022" name="Front. Genet.">
        <title>Chromosome-Scale Assembly of the Dendrobium nobile Genome Provides Insights Into the Molecular Mechanism of the Biosynthesis of the Medicinal Active Ingredient of Dendrobium.</title>
        <authorList>
            <person name="Xu Q."/>
            <person name="Niu S.-C."/>
            <person name="Li K.-L."/>
            <person name="Zheng P.-J."/>
            <person name="Zhang X.-J."/>
            <person name="Jia Y."/>
            <person name="Liu Y."/>
            <person name="Niu Y.-X."/>
            <person name="Yu L.-H."/>
            <person name="Chen D.-F."/>
            <person name="Zhang G.-Q."/>
        </authorList>
    </citation>
    <scope>NUCLEOTIDE SEQUENCE</scope>
    <source>
        <tissue evidence="3">Leaf</tissue>
    </source>
</reference>
<evidence type="ECO:0000313" key="3">
    <source>
        <dbReference type="EMBL" id="KAI0515809.1"/>
    </source>
</evidence>
<dbReference type="GO" id="GO:0008380">
    <property type="term" value="P:RNA splicing"/>
    <property type="evidence" value="ECO:0007669"/>
    <property type="project" value="InterPro"/>
</dbReference>
<keyword evidence="4" id="KW-1185">Reference proteome</keyword>
<evidence type="ECO:0008006" key="5">
    <source>
        <dbReference type="Google" id="ProtNLM"/>
    </source>
</evidence>
<dbReference type="SUPFAM" id="SSF48452">
    <property type="entry name" value="TPR-like"/>
    <property type="match status" value="1"/>
</dbReference>
<dbReference type="Pfam" id="PF01535">
    <property type="entry name" value="PPR"/>
    <property type="match status" value="1"/>
</dbReference>
<evidence type="ECO:0000313" key="4">
    <source>
        <dbReference type="Proteomes" id="UP000829196"/>
    </source>
</evidence>
<feature type="repeat" description="PPR" evidence="2">
    <location>
        <begin position="240"/>
        <end position="268"/>
    </location>
</feature>
<dbReference type="AlphaFoldDB" id="A0A8T3BMU3"/>
<dbReference type="InterPro" id="IPR002885">
    <property type="entry name" value="PPR_rpt"/>
</dbReference>
<dbReference type="EMBL" id="JAGYWB010000007">
    <property type="protein sequence ID" value="KAI0515809.1"/>
    <property type="molecule type" value="Genomic_DNA"/>
</dbReference>
<dbReference type="Pfam" id="PF12854">
    <property type="entry name" value="PPR_1"/>
    <property type="match status" value="1"/>
</dbReference>
<dbReference type="PROSITE" id="PS51375">
    <property type="entry name" value="PPR"/>
    <property type="match status" value="3"/>
</dbReference>
<dbReference type="InterPro" id="IPR044578">
    <property type="entry name" value="BIR6-like"/>
</dbReference>
<sequence length="268" mass="30900">MAEQQHRSFKLSHRESEQFYDLTEHQPILEYQDVSICSSDHNLVCREPPNVLDENDIEELCRTLSSSTNSDLLLQTLDRSTITFTPELVEAILRRSQRHGSSALQYFSWVGIGKDLKHRRTLYHEMRRRPCSIEPNAWTIMISQYGQAGLTEIALKTFKEMKAEGYQPNGGTFKYLIVYLCGKKGRKIEEAIKVFQEMLASGYIPDKEMVDIFLSSLCELRKFSEARIVVNSLCKRGFQNQIAYSLLIKSLCRAGKVEEAIVLTDEFR</sequence>
<gene>
    <name evidence="3" type="ORF">KFK09_008477</name>
</gene>
<proteinExistence type="predicted"/>
<organism evidence="3 4">
    <name type="scientific">Dendrobium nobile</name>
    <name type="common">Orchid</name>
    <dbReference type="NCBI Taxonomy" id="94219"/>
    <lineage>
        <taxon>Eukaryota</taxon>
        <taxon>Viridiplantae</taxon>
        <taxon>Streptophyta</taxon>
        <taxon>Embryophyta</taxon>
        <taxon>Tracheophyta</taxon>
        <taxon>Spermatophyta</taxon>
        <taxon>Magnoliopsida</taxon>
        <taxon>Liliopsida</taxon>
        <taxon>Asparagales</taxon>
        <taxon>Orchidaceae</taxon>
        <taxon>Epidendroideae</taxon>
        <taxon>Malaxideae</taxon>
        <taxon>Dendrobiinae</taxon>
        <taxon>Dendrobium</taxon>
    </lineage>
</organism>
<dbReference type="SMR" id="A0A8T3BMU3"/>
<accession>A0A8T3BMU3</accession>